<dbReference type="AlphaFoldDB" id="A0A834ZQQ7"/>
<feature type="compositionally biased region" description="Polar residues" evidence="1">
    <location>
        <begin position="164"/>
        <end position="183"/>
    </location>
</feature>
<organism evidence="2 3">
    <name type="scientific">Tetracentron sinense</name>
    <name type="common">Spur-leaf</name>
    <dbReference type="NCBI Taxonomy" id="13715"/>
    <lineage>
        <taxon>Eukaryota</taxon>
        <taxon>Viridiplantae</taxon>
        <taxon>Streptophyta</taxon>
        <taxon>Embryophyta</taxon>
        <taxon>Tracheophyta</taxon>
        <taxon>Spermatophyta</taxon>
        <taxon>Magnoliopsida</taxon>
        <taxon>Trochodendrales</taxon>
        <taxon>Trochodendraceae</taxon>
        <taxon>Tetracentron</taxon>
    </lineage>
</organism>
<keyword evidence="3" id="KW-1185">Reference proteome</keyword>
<feature type="region of interest" description="Disordered" evidence="1">
    <location>
        <begin position="385"/>
        <end position="405"/>
    </location>
</feature>
<dbReference type="Proteomes" id="UP000655225">
    <property type="component" value="Unassembled WGS sequence"/>
</dbReference>
<comment type="caution">
    <text evidence="2">The sequence shown here is derived from an EMBL/GenBank/DDBJ whole genome shotgun (WGS) entry which is preliminary data.</text>
</comment>
<feature type="region of interest" description="Disordered" evidence="1">
    <location>
        <begin position="287"/>
        <end position="307"/>
    </location>
</feature>
<feature type="compositionally biased region" description="Basic residues" evidence="1">
    <location>
        <begin position="185"/>
        <end position="195"/>
    </location>
</feature>
<proteinExistence type="predicted"/>
<feature type="compositionally biased region" description="Basic residues" evidence="1">
    <location>
        <begin position="249"/>
        <end position="258"/>
    </location>
</feature>
<accession>A0A834ZQQ7</accession>
<evidence type="ECO:0000256" key="1">
    <source>
        <dbReference type="SAM" id="MobiDB-lite"/>
    </source>
</evidence>
<dbReference type="PANTHER" id="PTHR31722:SF0">
    <property type="entry name" value="OS06G0675200 PROTEIN"/>
    <property type="match status" value="1"/>
</dbReference>
<dbReference type="OrthoDB" id="689767at2759"/>
<dbReference type="PANTHER" id="PTHR31722">
    <property type="entry name" value="OS06G0675200 PROTEIN"/>
    <property type="match status" value="1"/>
</dbReference>
<dbReference type="EMBL" id="JABCRI010000002">
    <property type="protein sequence ID" value="KAF8410667.1"/>
    <property type="molecule type" value="Genomic_DNA"/>
</dbReference>
<feature type="compositionally biased region" description="Low complexity" evidence="1">
    <location>
        <begin position="220"/>
        <end position="231"/>
    </location>
</feature>
<name>A0A834ZQQ7_TETSI</name>
<sequence length="405" mass="44759">MMASACVNNVGTSPENFTDCIPTYPSHGWLSPRISFSRDLADEESKIAGGKSPFPVEKPGNLIFKSDLDFSSNNMGDFEFRLEDPVTMLHADELFSDGKLVPLQIPVICPEVASTKFSKIRSPETEKLHRVAEVSVTDSYLFSPKAPRCSSRWKELLGLKKLHQNSNQDASKSVSLPNKNPNPKSLKHFLHRHSKTSSDPSLSLPLLRDTDCESVSSSSHLSLCSSSSSSSPDDEDLSRLSLHSEKPNPHHISRNKNLPRVKVVKQRAIYENPRTFVDNSTARIGRSRMRRAPDSTATIPARGVSVDSPRMNSCGKIVFQNLERSSSSPSSFNGGPRFKQRGMERSYSANVRVTPVLNVPVCSLRGSSKSGGSVFGFSQLFSSPQRRDGLATRAQQKNRIRSDRI</sequence>
<feature type="region of interest" description="Disordered" evidence="1">
    <location>
        <begin position="220"/>
        <end position="258"/>
    </location>
</feature>
<evidence type="ECO:0000313" key="2">
    <source>
        <dbReference type="EMBL" id="KAF8410667.1"/>
    </source>
</evidence>
<evidence type="ECO:0000313" key="3">
    <source>
        <dbReference type="Proteomes" id="UP000655225"/>
    </source>
</evidence>
<feature type="region of interest" description="Disordered" evidence="1">
    <location>
        <begin position="164"/>
        <end position="206"/>
    </location>
</feature>
<feature type="compositionally biased region" description="Low complexity" evidence="1">
    <location>
        <begin position="197"/>
        <end position="206"/>
    </location>
</feature>
<reference evidence="2 3" key="1">
    <citation type="submission" date="2020-04" db="EMBL/GenBank/DDBJ databases">
        <title>Plant Genome Project.</title>
        <authorList>
            <person name="Zhang R.-G."/>
        </authorList>
    </citation>
    <scope>NUCLEOTIDE SEQUENCE [LARGE SCALE GENOMIC DNA]</scope>
    <source>
        <strain evidence="2">YNK0</strain>
        <tissue evidence="2">Leaf</tissue>
    </source>
</reference>
<gene>
    <name evidence="2" type="ORF">HHK36_003199</name>
</gene>
<dbReference type="OMA" id="PRGCETT"/>
<protein>
    <submittedName>
        <fullName evidence="2">Uncharacterized protein</fullName>
    </submittedName>
</protein>